<dbReference type="eggNOG" id="ENOG50349WT">
    <property type="taxonomic scope" value="Bacteria"/>
</dbReference>
<evidence type="ECO:0000313" key="2">
    <source>
        <dbReference type="Proteomes" id="UP000005444"/>
    </source>
</evidence>
<evidence type="ECO:0000313" key="1">
    <source>
        <dbReference type="EMBL" id="AEV94937.1"/>
    </source>
</evidence>
<dbReference type="EMBL" id="CP003137">
    <property type="protein sequence ID" value="AEV94937.1"/>
    <property type="molecule type" value="Genomic_DNA"/>
</dbReference>
<dbReference type="RefSeq" id="WP_014215134.1">
    <property type="nucleotide sequence ID" value="NC_016605.1"/>
</dbReference>
<dbReference type="KEGG" id="pce:PECL_644"/>
<dbReference type="PATRIC" id="fig|701521.8.peg.614"/>
<name>G8PCF2_PEDCP</name>
<keyword evidence="2" id="KW-1185">Reference proteome</keyword>
<dbReference type="HOGENOM" id="CLU_143430_0_0_9"/>
<sequence>MSTNSDSLYNILDRIRRDPSLATIQRIGYNNVISIVFSDKISVSEPEFYFPNNSLLVDRFSDDFVNKNSSLLEFFQAKTKVPNRGLRQVWITTSHIVTAKQYMIELTFE</sequence>
<dbReference type="STRING" id="701521.PECL_644"/>
<accession>G8PCF2</accession>
<reference evidence="1 2" key="1">
    <citation type="journal article" date="2012" name="J. Bacteriol.">
        <title>Complete Genome Sequence of the Beer Spoilage Organism Pediococcus claussenii ATCC BAA-344T.</title>
        <authorList>
            <person name="Pittet V."/>
            <person name="Abegunde T."/>
            <person name="Marfleet T."/>
            <person name="Haakensen M."/>
            <person name="Morrow K."/>
            <person name="Jayaprakash T."/>
            <person name="Schroeder K."/>
            <person name="Trost B."/>
            <person name="Byrns S."/>
            <person name="Bergsveinson J."/>
            <person name="Kusalik A."/>
            <person name="Ziola B."/>
        </authorList>
    </citation>
    <scope>NUCLEOTIDE SEQUENCE [LARGE SCALE GENOMIC DNA]</scope>
    <source>
        <strain evidence="1 2">ATCC BAA-344</strain>
    </source>
</reference>
<proteinExistence type="predicted"/>
<gene>
    <name evidence="1" type="ordered locus">PECL_644</name>
</gene>
<dbReference type="AlphaFoldDB" id="G8PCF2"/>
<dbReference type="Proteomes" id="UP000005444">
    <property type="component" value="Chromosome"/>
</dbReference>
<organism evidence="1 2">
    <name type="scientific">Pediococcus claussenii (strain ATCC BAA-344 / DSM 14800 / JCM 18046 / KCTC 3811 / LMG 21948 / P06)</name>
    <dbReference type="NCBI Taxonomy" id="701521"/>
    <lineage>
        <taxon>Bacteria</taxon>
        <taxon>Bacillati</taxon>
        <taxon>Bacillota</taxon>
        <taxon>Bacilli</taxon>
        <taxon>Lactobacillales</taxon>
        <taxon>Lactobacillaceae</taxon>
        <taxon>Pediococcus</taxon>
    </lineage>
</organism>
<protein>
    <submittedName>
        <fullName evidence="1">Uncharacterized protein</fullName>
    </submittedName>
</protein>